<evidence type="ECO:0000256" key="8">
    <source>
        <dbReference type="ARBA" id="ARBA00023180"/>
    </source>
</evidence>
<keyword evidence="3" id="KW-1003">Cell membrane</keyword>
<dbReference type="PRINTS" id="PR00259">
    <property type="entry name" value="TMFOUR"/>
</dbReference>
<accession>A0A1S3GKM4</accession>
<dbReference type="GO" id="GO:0005886">
    <property type="term" value="C:plasma membrane"/>
    <property type="evidence" value="ECO:0007669"/>
    <property type="project" value="UniProtKB-SubCell"/>
</dbReference>
<reference evidence="16" key="1">
    <citation type="submission" date="2025-08" db="UniProtKB">
        <authorList>
            <consortium name="RefSeq"/>
        </authorList>
    </citation>
    <scope>IDENTIFICATION</scope>
    <source>
        <tissue evidence="16">Kidney</tissue>
    </source>
</reference>
<dbReference type="FunFam" id="1.10.1450.10:FF:000033">
    <property type="entry name" value="Tetraspanin"/>
    <property type="match status" value="1"/>
</dbReference>
<evidence type="ECO:0000256" key="7">
    <source>
        <dbReference type="ARBA" id="ARBA00023157"/>
    </source>
</evidence>
<dbReference type="Pfam" id="PF00335">
    <property type="entry name" value="Tetraspanin"/>
    <property type="match status" value="1"/>
</dbReference>
<comment type="subunit">
    <text evidence="10">Interacts with ADAM10.</text>
</comment>
<evidence type="ECO:0000256" key="14">
    <source>
        <dbReference type="SAM" id="Phobius"/>
    </source>
</evidence>
<keyword evidence="4 14" id="KW-0812">Transmembrane</keyword>
<dbReference type="InterPro" id="IPR018499">
    <property type="entry name" value="Tetraspanin/Peripherin"/>
</dbReference>
<dbReference type="InParanoid" id="A0A1S3GKM4"/>
<dbReference type="GeneID" id="105998405"/>
<evidence type="ECO:0000256" key="2">
    <source>
        <dbReference type="ARBA" id="ARBA00006840"/>
    </source>
</evidence>
<keyword evidence="15" id="KW-1185">Reference proteome</keyword>
<feature type="transmembrane region" description="Helical" evidence="14">
    <location>
        <begin position="117"/>
        <end position="141"/>
    </location>
</feature>
<evidence type="ECO:0000256" key="12">
    <source>
        <dbReference type="ARBA" id="ARBA00083961"/>
    </source>
</evidence>
<name>A0A1S3GKM4_DIPOR</name>
<feature type="transmembrane region" description="Helical" evidence="14">
    <location>
        <begin position="88"/>
        <end position="110"/>
    </location>
</feature>
<dbReference type="AlphaFoldDB" id="A0A1S3GKM4"/>
<dbReference type="Proteomes" id="UP000081671">
    <property type="component" value="Unplaced"/>
</dbReference>
<evidence type="ECO:0000256" key="1">
    <source>
        <dbReference type="ARBA" id="ARBA00004651"/>
    </source>
</evidence>
<dbReference type="InterPro" id="IPR018503">
    <property type="entry name" value="Tetraspanin_CS"/>
</dbReference>
<dbReference type="RefSeq" id="XP_012888557.1">
    <property type="nucleotide sequence ID" value="XM_013033103.1"/>
</dbReference>
<evidence type="ECO:0000256" key="5">
    <source>
        <dbReference type="ARBA" id="ARBA00022989"/>
    </source>
</evidence>
<evidence type="ECO:0000256" key="13">
    <source>
        <dbReference type="SAM" id="MobiDB-lite"/>
    </source>
</evidence>
<keyword evidence="7" id="KW-1015">Disulfide bond</keyword>
<dbReference type="PANTHER" id="PTHR19282:SF550">
    <property type="entry name" value="TETRASPANIN-10"/>
    <property type="match status" value="1"/>
</dbReference>
<evidence type="ECO:0000313" key="16">
    <source>
        <dbReference type="RefSeq" id="XP_012888557.1"/>
    </source>
</evidence>
<evidence type="ECO:0000313" key="15">
    <source>
        <dbReference type="Proteomes" id="UP000081671"/>
    </source>
</evidence>
<proteinExistence type="inferred from homology"/>
<evidence type="ECO:0000256" key="9">
    <source>
        <dbReference type="ARBA" id="ARBA00056995"/>
    </source>
</evidence>
<evidence type="ECO:0000256" key="4">
    <source>
        <dbReference type="ARBA" id="ARBA00022692"/>
    </source>
</evidence>
<keyword evidence="5 14" id="KW-1133">Transmembrane helix</keyword>
<dbReference type="GO" id="GO:0019899">
    <property type="term" value="F:enzyme binding"/>
    <property type="evidence" value="ECO:0007669"/>
    <property type="project" value="UniProtKB-ARBA"/>
</dbReference>
<keyword evidence="6 14" id="KW-0472">Membrane</keyword>
<dbReference type="Gene3D" id="1.10.1450.10">
    <property type="entry name" value="Tetraspanin"/>
    <property type="match status" value="1"/>
</dbReference>
<gene>
    <name evidence="16" type="primary">Tspan10</name>
</gene>
<sequence>MEEGERSPLLSPDAAGQKQSLSNSLPVSSDAGPSLSIGSSCIKYLIFLSNVIFSLPGLLALAGGLWGLAVKGSQESDPGGPLPEDPMLVLMMAGLAASAVSLAGCLGALCESRCLLHCFWGAVLACLVLEALAGVLVLTLWDPLQGGLEHILYLAIAHYQDDPDLRFLLDQVQLGLQCCGAASYRDWQQNLYFNCSSPAVQACSVPTSCCINPWEGRDLVNTQCGFGALRLDEDKAAQVVYLQGCRPTLRRWLRDNTQTVAGCAIAVIMVQGAELLLATWLLRGLAALKVAVDTQAFMSHRCCLPQQDKCQKNQP</sequence>
<evidence type="ECO:0000256" key="6">
    <source>
        <dbReference type="ARBA" id="ARBA00023136"/>
    </source>
</evidence>
<evidence type="ECO:0000256" key="10">
    <source>
        <dbReference type="ARBA" id="ARBA00065402"/>
    </source>
</evidence>
<dbReference type="PANTHER" id="PTHR19282">
    <property type="entry name" value="TETRASPANIN"/>
    <property type="match status" value="1"/>
</dbReference>
<dbReference type="CTD" id="83882"/>
<dbReference type="KEGG" id="dord:105998405"/>
<dbReference type="OrthoDB" id="8122038at2759"/>
<keyword evidence="8" id="KW-0325">Glycoprotein</keyword>
<dbReference type="STRING" id="10020.ENSDORP00000007566"/>
<feature type="region of interest" description="Disordered" evidence="13">
    <location>
        <begin position="1"/>
        <end position="32"/>
    </location>
</feature>
<evidence type="ECO:0000256" key="11">
    <source>
        <dbReference type="ARBA" id="ARBA00073330"/>
    </source>
</evidence>
<comment type="subcellular location">
    <subcellularLocation>
        <location evidence="1">Cell membrane</location>
        <topology evidence="1">Multi-pass membrane protein</topology>
    </subcellularLocation>
</comment>
<dbReference type="CDD" id="cd03167">
    <property type="entry name" value="oculospanin_like_LEL"/>
    <property type="match status" value="1"/>
</dbReference>
<dbReference type="PROSITE" id="PS00421">
    <property type="entry name" value="TM4_1"/>
    <property type="match status" value="1"/>
</dbReference>
<feature type="transmembrane region" description="Helical" evidence="14">
    <location>
        <begin position="44"/>
        <end position="68"/>
    </location>
</feature>
<comment type="similarity">
    <text evidence="2">Belongs to the tetraspanin (TM4SF) family.</text>
</comment>
<protein>
    <recommendedName>
        <fullName evidence="11">Tetraspanin-10</fullName>
    </recommendedName>
    <alternativeName>
        <fullName evidence="12">Oculospanin</fullName>
    </alternativeName>
</protein>
<dbReference type="InterPro" id="IPR008952">
    <property type="entry name" value="Tetraspanin_EC2_sf"/>
</dbReference>
<organism evidence="15 16">
    <name type="scientific">Dipodomys ordii</name>
    <name type="common">Ord's kangaroo rat</name>
    <dbReference type="NCBI Taxonomy" id="10020"/>
    <lineage>
        <taxon>Eukaryota</taxon>
        <taxon>Metazoa</taxon>
        <taxon>Chordata</taxon>
        <taxon>Craniata</taxon>
        <taxon>Vertebrata</taxon>
        <taxon>Euteleostomi</taxon>
        <taxon>Mammalia</taxon>
        <taxon>Eutheria</taxon>
        <taxon>Euarchontoglires</taxon>
        <taxon>Glires</taxon>
        <taxon>Rodentia</taxon>
        <taxon>Castorimorpha</taxon>
        <taxon>Heteromyidae</taxon>
        <taxon>Dipodomyinae</taxon>
        <taxon>Dipodomys</taxon>
    </lineage>
</organism>
<dbReference type="SUPFAM" id="SSF48652">
    <property type="entry name" value="Tetraspanin"/>
    <property type="match status" value="1"/>
</dbReference>
<evidence type="ECO:0000256" key="3">
    <source>
        <dbReference type="ARBA" id="ARBA00022475"/>
    </source>
</evidence>
<feature type="compositionally biased region" description="Polar residues" evidence="13">
    <location>
        <begin position="17"/>
        <end position="27"/>
    </location>
</feature>
<comment type="function">
    <text evidence="9">Part of TspanC8 subgroup, composed of 6 members that interact with the transmembrane metalloprotease ADAM10. This interaction is required for ADAM10 exit from the endoplasmic reticulum and for enzymatic maturation and trafficking to the cell surface as well as substrate specificity. Different TspanC8/ADAM10 complexes have distinct substrates.</text>
</comment>
<dbReference type="FunCoup" id="A0A1S3GKM4">
    <property type="interactions" value="39"/>
</dbReference>